<reference evidence="2" key="1">
    <citation type="submission" date="2016-09" db="EMBL/GenBank/DDBJ databases">
        <authorList>
            <person name="Gulvik C.A."/>
        </authorList>
    </citation>
    <scope>NUCLEOTIDE SEQUENCE [LARGE SCALE GENOMIC DNA]</scope>
    <source>
        <strain evidence="2">DSM 23328</strain>
    </source>
</reference>
<sequence>MHAMQYKIILPDNYDMSLVRKRVEENGAKTDNFQGLLFKAYLISEKVQGAISNSYSPLYIWENSEGMNQFIFAGFYDNIIHDFGWQTIQIGIPLTINLADCFSDATYLLEHTITIPEQQSLSVVPNKLLNIQETLPENSIGKFIVYNPDKWQAVVFGLYAEKPDQNKASLYEILHISTH</sequence>
<dbReference type="AlphaFoldDB" id="A0A1E5GAL0"/>
<dbReference type="RefSeq" id="WP_069647375.1">
    <property type="nucleotide sequence ID" value="NZ_MIJZ01000016.1"/>
</dbReference>
<dbReference type="STRING" id="903984.BCR21_15265"/>
<dbReference type="Pfam" id="PF16157">
    <property type="entry name" value="DUF4865"/>
    <property type="match status" value="1"/>
</dbReference>
<gene>
    <name evidence="1" type="ORF">BCR21_15265</name>
</gene>
<accession>A0A1E5GAL0</accession>
<name>A0A1E5GAL0_9ENTE</name>
<evidence type="ECO:0000313" key="1">
    <source>
        <dbReference type="EMBL" id="OEG09697.1"/>
    </source>
</evidence>
<dbReference type="EMBL" id="MIJZ01000016">
    <property type="protein sequence ID" value="OEG09697.1"/>
    <property type="molecule type" value="Genomic_DNA"/>
</dbReference>
<comment type="caution">
    <text evidence="1">The sequence shown here is derived from an EMBL/GenBank/DDBJ whole genome shotgun (WGS) entry which is preliminary data.</text>
</comment>
<protein>
    <submittedName>
        <fullName evidence="1">DUF4865 domain-containing protein</fullName>
    </submittedName>
</protein>
<dbReference type="Proteomes" id="UP000094068">
    <property type="component" value="Unassembled WGS sequence"/>
</dbReference>
<proteinExistence type="predicted"/>
<keyword evidence="2" id="KW-1185">Reference proteome</keyword>
<evidence type="ECO:0000313" key="2">
    <source>
        <dbReference type="Proteomes" id="UP000094068"/>
    </source>
</evidence>
<dbReference type="OrthoDB" id="2065010at2"/>
<dbReference type="InterPro" id="IPR032349">
    <property type="entry name" value="DUF4865"/>
</dbReference>
<organism evidence="1 2">
    <name type="scientific">Enterococcus ureasiticus</name>
    <dbReference type="NCBI Taxonomy" id="903984"/>
    <lineage>
        <taxon>Bacteria</taxon>
        <taxon>Bacillati</taxon>
        <taxon>Bacillota</taxon>
        <taxon>Bacilli</taxon>
        <taxon>Lactobacillales</taxon>
        <taxon>Enterococcaceae</taxon>
        <taxon>Enterococcus</taxon>
    </lineage>
</organism>